<dbReference type="Gene3D" id="3.40.190.170">
    <property type="entry name" value="Bacterial extracellular solute-binding protein, family 7"/>
    <property type="match status" value="1"/>
</dbReference>
<evidence type="ECO:0000256" key="1">
    <source>
        <dbReference type="ARBA" id="ARBA00009023"/>
    </source>
</evidence>
<keyword evidence="6" id="KW-1185">Reference proteome</keyword>
<feature type="chain" id="PRO_5045842525" evidence="4">
    <location>
        <begin position="30"/>
        <end position="346"/>
    </location>
</feature>
<dbReference type="Pfam" id="PF03480">
    <property type="entry name" value="DctP"/>
    <property type="match status" value="1"/>
</dbReference>
<dbReference type="NCBIfam" id="TIGR00787">
    <property type="entry name" value="dctP"/>
    <property type="match status" value="1"/>
</dbReference>
<proteinExistence type="inferred from homology"/>
<keyword evidence="3 4" id="KW-0732">Signal</keyword>
<dbReference type="PIRSF" id="PIRSF006470">
    <property type="entry name" value="DctB"/>
    <property type="match status" value="1"/>
</dbReference>
<gene>
    <name evidence="5" type="ORF">QSG27_26420</name>
</gene>
<evidence type="ECO:0000256" key="4">
    <source>
        <dbReference type="SAM" id="SignalP"/>
    </source>
</evidence>
<accession>A0ABU0WPV2</accession>
<dbReference type="EMBL" id="JAUJFI010000219">
    <property type="protein sequence ID" value="MDQ2106255.1"/>
    <property type="molecule type" value="Genomic_DNA"/>
</dbReference>
<dbReference type="InterPro" id="IPR004682">
    <property type="entry name" value="TRAP_DctP"/>
</dbReference>
<evidence type="ECO:0000256" key="3">
    <source>
        <dbReference type="ARBA" id="ARBA00022729"/>
    </source>
</evidence>
<dbReference type="InterPro" id="IPR018389">
    <property type="entry name" value="DctP_fam"/>
</dbReference>
<keyword evidence="2" id="KW-0813">Transport</keyword>
<feature type="signal peptide" evidence="4">
    <location>
        <begin position="1"/>
        <end position="29"/>
    </location>
</feature>
<comment type="similarity">
    <text evidence="1">Belongs to the bacterial solute-binding protein 7 family.</text>
</comment>
<dbReference type="PANTHER" id="PTHR33376">
    <property type="match status" value="1"/>
</dbReference>
<organism evidence="5 6">
    <name type="scientific">Azospirillum isscasi</name>
    <dbReference type="NCBI Taxonomy" id="3053926"/>
    <lineage>
        <taxon>Bacteria</taxon>
        <taxon>Pseudomonadati</taxon>
        <taxon>Pseudomonadota</taxon>
        <taxon>Alphaproteobacteria</taxon>
        <taxon>Rhodospirillales</taxon>
        <taxon>Azospirillaceae</taxon>
        <taxon>Azospirillum</taxon>
    </lineage>
</organism>
<protein>
    <submittedName>
        <fullName evidence="5">DctP family TRAP transporter solute-binding subunit</fullName>
    </submittedName>
</protein>
<evidence type="ECO:0000256" key="2">
    <source>
        <dbReference type="ARBA" id="ARBA00022448"/>
    </source>
</evidence>
<name>A0ABU0WPV2_9PROT</name>
<dbReference type="RefSeq" id="WP_306711464.1">
    <property type="nucleotide sequence ID" value="NZ_JAUJFI010000219.1"/>
</dbReference>
<dbReference type="PANTHER" id="PTHR33376:SF7">
    <property type="entry name" value="C4-DICARBOXYLATE-BINDING PROTEIN DCTB"/>
    <property type="match status" value="1"/>
</dbReference>
<dbReference type="NCBIfam" id="NF037995">
    <property type="entry name" value="TRAP_S1"/>
    <property type="match status" value="1"/>
</dbReference>
<comment type="caution">
    <text evidence="5">The sequence shown here is derived from an EMBL/GenBank/DDBJ whole genome shotgun (WGS) entry which is preliminary data.</text>
</comment>
<reference evidence="5 6" key="1">
    <citation type="submission" date="2023-06" db="EMBL/GenBank/DDBJ databases">
        <title>Azospirillum isscasensis sp.nov, a bacterium isolated from rhizosphere soil of rice.</title>
        <authorList>
            <person name="Wang H."/>
        </authorList>
    </citation>
    <scope>NUCLEOTIDE SEQUENCE [LARGE SCALE GENOMIC DNA]</scope>
    <source>
        <strain evidence="5 6">C340-1</strain>
    </source>
</reference>
<evidence type="ECO:0000313" key="6">
    <source>
        <dbReference type="Proteomes" id="UP001227317"/>
    </source>
</evidence>
<dbReference type="InterPro" id="IPR038404">
    <property type="entry name" value="TRAP_DctP_sf"/>
</dbReference>
<dbReference type="SUPFAM" id="SSF53850">
    <property type="entry name" value="Periplasmic binding protein-like II"/>
    <property type="match status" value="1"/>
</dbReference>
<dbReference type="CDD" id="cd13678">
    <property type="entry name" value="PBP2_TRAP_DctP10"/>
    <property type="match status" value="1"/>
</dbReference>
<dbReference type="Proteomes" id="UP001227317">
    <property type="component" value="Unassembled WGS sequence"/>
</dbReference>
<sequence length="346" mass="37176">MLTRTRPLLAAALTLFGALAAAISAPAEAAEYKSEYKLSVVGSRPIPIAEGAYRWAELVTEKTGGRITVKVYPGSSLVGGDNTREFTGLRQGSIDLLVNSTINLSPTVKEANLFSLPFLFPDSRAFDAVAQGEPGKALFGILESKQVVPLAVGENGFRALSNSKRPVRTPDDLKGLKVRVVGSPIFNDIFTALGANPTQMTFADLQPALSTGAVDGQENPVSLFLAAKLYSLNQKHLTLWNYIADAGLFIANKEVWESWTPEDRALVREAAVQAAAEFTALSRQGLTVEDRSALTALASHGVQVVTTEQTDVAAFRKATRPVYEKWTQTVGADLVRKAEEAVAKSR</sequence>
<evidence type="ECO:0000313" key="5">
    <source>
        <dbReference type="EMBL" id="MDQ2106255.1"/>
    </source>
</evidence>